<dbReference type="EMBL" id="QVLV01000006">
    <property type="protein sequence ID" value="RGE61103.1"/>
    <property type="molecule type" value="Genomic_DNA"/>
</dbReference>
<organism evidence="2 4">
    <name type="scientific">Eisenbergiella massiliensis</name>
    <dbReference type="NCBI Taxonomy" id="1720294"/>
    <lineage>
        <taxon>Bacteria</taxon>
        <taxon>Bacillati</taxon>
        <taxon>Bacillota</taxon>
        <taxon>Clostridia</taxon>
        <taxon>Lachnospirales</taxon>
        <taxon>Lachnospiraceae</taxon>
        <taxon>Eisenbergiella</taxon>
    </lineage>
</organism>
<evidence type="ECO:0000313" key="4">
    <source>
        <dbReference type="Proteomes" id="UP000260812"/>
    </source>
</evidence>
<protein>
    <submittedName>
        <fullName evidence="2">AraC family transcriptional regulator</fullName>
    </submittedName>
</protein>
<dbReference type="Proteomes" id="UP000260812">
    <property type="component" value="Unassembled WGS sequence"/>
</dbReference>
<name>A0A3E3I634_9FIRM</name>
<feature type="domain" description="Integron-associated effector binding protein" evidence="1">
    <location>
        <begin position="13"/>
        <end position="66"/>
    </location>
</feature>
<dbReference type="SUPFAM" id="SSF55136">
    <property type="entry name" value="Probable bacterial effector-binding domain"/>
    <property type="match status" value="1"/>
</dbReference>
<dbReference type="OrthoDB" id="1645792at2"/>
<evidence type="ECO:0000313" key="3">
    <source>
        <dbReference type="EMBL" id="RGE73443.1"/>
    </source>
</evidence>
<evidence type="ECO:0000313" key="5">
    <source>
        <dbReference type="Proteomes" id="UP000261166"/>
    </source>
</evidence>
<dbReference type="EMBL" id="QVLU01000003">
    <property type="protein sequence ID" value="RGE73443.1"/>
    <property type="molecule type" value="Genomic_DNA"/>
</dbReference>
<dbReference type="InterPro" id="IPR029441">
    <property type="entry name" value="Cass2"/>
</dbReference>
<dbReference type="Gene3D" id="3.20.80.10">
    <property type="entry name" value="Regulatory factor, effector binding domain"/>
    <property type="match status" value="1"/>
</dbReference>
<comment type="caution">
    <text evidence="2">The sequence shown here is derived from an EMBL/GenBank/DDBJ whole genome shotgun (WGS) entry which is preliminary data.</text>
</comment>
<dbReference type="InterPro" id="IPR011256">
    <property type="entry name" value="Reg_factor_effector_dom_sf"/>
</dbReference>
<dbReference type="AlphaFoldDB" id="A0A3E3I634"/>
<evidence type="ECO:0000259" key="1">
    <source>
        <dbReference type="Pfam" id="PF14526"/>
    </source>
</evidence>
<gene>
    <name evidence="3" type="ORF">DWY69_04480</name>
    <name evidence="2" type="ORF">DXC51_11260</name>
</gene>
<dbReference type="Proteomes" id="UP000261166">
    <property type="component" value="Unassembled WGS sequence"/>
</dbReference>
<keyword evidence="4" id="KW-1185">Reference proteome</keyword>
<dbReference type="Pfam" id="PF14526">
    <property type="entry name" value="Cass2"/>
    <property type="match status" value="1"/>
</dbReference>
<sequence length="92" mass="10978">MKYVNWKHFQSLDRKSSLPDGFILKEIQPHQYLVAEHTGAMNRIYDTYEELYRNLLPNIKYEPLPTGRIYKCAPPDSFKNAHITHKTIRVWT</sequence>
<proteinExistence type="predicted"/>
<reference evidence="2 5" key="1">
    <citation type="submission" date="2018-08" db="EMBL/GenBank/DDBJ databases">
        <title>A genome reference for cultivated species of the human gut microbiota.</title>
        <authorList>
            <person name="Zou Y."/>
            <person name="Xue W."/>
            <person name="Luo G."/>
        </authorList>
    </citation>
    <scope>NUCLEOTIDE SEQUENCE [LARGE SCALE GENOMIC DNA]</scope>
    <source>
        <strain evidence="3 5">AF26-4BH</strain>
        <strain evidence="2">TF05-5AC</strain>
    </source>
</reference>
<accession>A0A3E3I634</accession>
<evidence type="ECO:0000313" key="2">
    <source>
        <dbReference type="EMBL" id="RGE61103.1"/>
    </source>
</evidence>